<dbReference type="Proteomes" id="UP000075737">
    <property type="component" value="Unassembled WGS sequence"/>
</dbReference>
<gene>
    <name evidence="1" type="ORF">ATZ99_04070</name>
</gene>
<name>A0A162MY24_9FIRM</name>
<sequence length="61" mass="6776">MKCGFCGYEFDQKEEGVKACRGCPMSGRCGKVKCPRCGYENVKTSGLLKRFGFGRKDENGK</sequence>
<evidence type="ECO:0000313" key="2">
    <source>
        <dbReference type="Proteomes" id="UP000075737"/>
    </source>
</evidence>
<dbReference type="AlphaFoldDB" id="A0A162MY24"/>
<accession>A0A162MY24</accession>
<keyword evidence="2" id="KW-1185">Reference proteome</keyword>
<dbReference type="RefSeq" id="WP_068747572.1">
    <property type="nucleotide sequence ID" value="NZ_LOHZ01000019.1"/>
</dbReference>
<dbReference type="EMBL" id="LOHZ01000019">
    <property type="protein sequence ID" value="KYO68096.1"/>
    <property type="molecule type" value="Genomic_DNA"/>
</dbReference>
<protein>
    <submittedName>
        <fullName evidence="1">Uncharacterized protein</fullName>
    </submittedName>
</protein>
<dbReference type="STRING" id="520767.ATZ99_04070"/>
<dbReference type="OrthoDB" id="1955080at2"/>
<organism evidence="1 2">
    <name type="scientific">Thermovenabulum gondwanense</name>
    <dbReference type="NCBI Taxonomy" id="520767"/>
    <lineage>
        <taxon>Bacteria</taxon>
        <taxon>Bacillati</taxon>
        <taxon>Bacillota</taxon>
        <taxon>Clostridia</taxon>
        <taxon>Thermosediminibacterales</taxon>
        <taxon>Thermosediminibacteraceae</taxon>
        <taxon>Thermovenabulum</taxon>
    </lineage>
</organism>
<comment type="caution">
    <text evidence="1">The sequence shown here is derived from an EMBL/GenBank/DDBJ whole genome shotgun (WGS) entry which is preliminary data.</text>
</comment>
<reference evidence="1 2" key="1">
    <citation type="submission" date="2015-12" db="EMBL/GenBank/DDBJ databases">
        <title>Draft genome of Thermovenabulum gondwanense isolated from a red thermophilic microbial mat colonisisng an outflow channel of a bore well.</title>
        <authorList>
            <person name="Patel B.K."/>
        </authorList>
    </citation>
    <scope>NUCLEOTIDE SEQUENCE [LARGE SCALE GENOMIC DNA]</scope>
    <source>
        <strain evidence="1 2">R270</strain>
    </source>
</reference>
<proteinExistence type="predicted"/>
<evidence type="ECO:0000313" key="1">
    <source>
        <dbReference type="EMBL" id="KYO68096.1"/>
    </source>
</evidence>